<dbReference type="InterPro" id="IPR036525">
    <property type="entry name" value="Tubulin/FtsZ_GTPase_sf"/>
</dbReference>
<dbReference type="EMBL" id="JAHHHD010000039">
    <property type="protein sequence ID" value="MBW4661547.1"/>
    <property type="molecule type" value="Genomic_DNA"/>
</dbReference>
<proteinExistence type="predicted"/>
<organism evidence="1 2">
    <name type="scientific">Drouetiella hepatica Uher 2000/2452</name>
    <dbReference type="NCBI Taxonomy" id="904376"/>
    <lineage>
        <taxon>Bacteria</taxon>
        <taxon>Bacillati</taxon>
        <taxon>Cyanobacteriota</taxon>
        <taxon>Cyanophyceae</taxon>
        <taxon>Oculatellales</taxon>
        <taxon>Oculatellaceae</taxon>
        <taxon>Drouetiella</taxon>
    </lineage>
</organism>
<evidence type="ECO:0000313" key="2">
    <source>
        <dbReference type="Proteomes" id="UP000757435"/>
    </source>
</evidence>
<accession>A0A951QEQ8</accession>
<dbReference type="Gene3D" id="3.40.50.1440">
    <property type="entry name" value="Tubulin/FtsZ, GTPase domain"/>
    <property type="match status" value="1"/>
</dbReference>
<evidence type="ECO:0000313" key="1">
    <source>
        <dbReference type="EMBL" id="MBW4661547.1"/>
    </source>
</evidence>
<gene>
    <name evidence="1" type="ORF">KME15_22990</name>
</gene>
<dbReference type="Proteomes" id="UP000757435">
    <property type="component" value="Unassembled WGS sequence"/>
</dbReference>
<name>A0A951QEQ8_9CYAN</name>
<evidence type="ECO:0008006" key="3">
    <source>
        <dbReference type="Google" id="ProtNLM"/>
    </source>
</evidence>
<reference evidence="1" key="1">
    <citation type="submission" date="2021-05" db="EMBL/GenBank/DDBJ databases">
        <authorList>
            <person name="Pietrasiak N."/>
            <person name="Ward R."/>
            <person name="Stajich J.E."/>
            <person name="Kurbessoian T."/>
        </authorList>
    </citation>
    <scope>NUCLEOTIDE SEQUENCE</scope>
    <source>
        <strain evidence="1">UHER 2000/2452</strain>
    </source>
</reference>
<dbReference type="AlphaFoldDB" id="A0A951QEQ8"/>
<dbReference type="SUPFAM" id="SSF52490">
    <property type="entry name" value="Tubulin nucleotide-binding domain-like"/>
    <property type="match status" value="1"/>
</dbReference>
<sequence length="558" mass="62981">MSKSMYHSASGSQSPHCIHFLGIGKTGANMLDSMLRQGDLEDQLADPRARFTALLVDIGEQDMYQAKDYAEGFLKRLEESGIPPERAQIRFAALEVPTRDELFTSLRRYREFLKLEYPRYYWNPNYEPWLPDNVEIPKAGEYFPRAISKAIYGKAYYDGDRPLEKELDDFAKSIDATKLPSMVLCCFAIGDGTGSGIVVDLARHLANVKLGRRIPVIGVGQLPCSGDPETHQDGSFFATMNEIDCMLDDDKNAGVTTVWGDLYRNPFTGGFFALATENSYQRLSKYTSTGVPTERDRMRLQVTHKFVADAFMRIALDDYGRTIFKALRLVGQTTAPHEAISTKARSWTLYDVAKFTHPAVQVLPGEPLSKWRSVITEWIGHIPDYAGLKPGFKTDYAECIIHAPREMWNDKLDDEFKKVMATFLVESEDSAINISHREFFDHLTAFADIMLPGVAKVDFIDFYKSRDLYDTLTWDQKLLHHSWLMDLGVMMSEPAIRFEGMAGECLWGCACWIVVPYDQLRGDDVVPTNRRDILEAGIAAMTKTVVSIPSDAEAVKAI</sequence>
<protein>
    <recommendedName>
        <fullName evidence="3">Tubulin-like protein</fullName>
    </recommendedName>
</protein>
<reference evidence="1" key="2">
    <citation type="journal article" date="2022" name="Microbiol. Resour. Announc.">
        <title>Metagenome Sequencing to Explore Phylogenomics of Terrestrial Cyanobacteria.</title>
        <authorList>
            <person name="Ward R.D."/>
            <person name="Stajich J.E."/>
            <person name="Johansen J.R."/>
            <person name="Huntemann M."/>
            <person name="Clum A."/>
            <person name="Foster B."/>
            <person name="Foster B."/>
            <person name="Roux S."/>
            <person name="Palaniappan K."/>
            <person name="Varghese N."/>
            <person name="Mukherjee S."/>
            <person name="Reddy T.B.K."/>
            <person name="Daum C."/>
            <person name="Copeland A."/>
            <person name="Chen I.A."/>
            <person name="Ivanova N.N."/>
            <person name="Kyrpides N.C."/>
            <person name="Shapiro N."/>
            <person name="Eloe-Fadrosh E.A."/>
            <person name="Pietrasiak N."/>
        </authorList>
    </citation>
    <scope>NUCLEOTIDE SEQUENCE</scope>
    <source>
        <strain evidence="1">UHER 2000/2452</strain>
    </source>
</reference>
<comment type="caution">
    <text evidence="1">The sequence shown here is derived from an EMBL/GenBank/DDBJ whole genome shotgun (WGS) entry which is preliminary data.</text>
</comment>